<dbReference type="EMBL" id="JANPWB010000011">
    <property type="protein sequence ID" value="KAJ1130569.1"/>
    <property type="molecule type" value="Genomic_DNA"/>
</dbReference>
<comment type="caution">
    <text evidence="2">The sequence shown here is derived from an EMBL/GenBank/DDBJ whole genome shotgun (WGS) entry which is preliminary data.</text>
</comment>
<feature type="region of interest" description="Disordered" evidence="1">
    <location>
        <begin position="1"/>
        <end position="183"/>
    </location>
</feature>
<reference evidence="2" key="1">
    <citation type="journal article" date="2022" name="bioRxiv">
        <title>Sequencing and chromosome-scale assembly of the giantPleurodeles waltlgenome.</title>
        <authorList>
            <person name="Brown T."/>
            <person name="Elewa A."/>
            <person name="Iarovenko S."/>
            <person name="Subramanian E."/>
            <person name="Araus A.J."/>
            <person name="Petzold A."/>
            <person name="Susuki M."/>
            <person name="Suzuki K.-i.T."/>
            <person name="Hayashi T."/>
            <person name="Toyoda A."/>
            <person name="Oliveira C."/>
            <person name="Osipova E."/>
            <person name="Leigh N.D."/>
            <person name="Simon A."/>
            <person name="Yun M.H."/>
        </authorList>
    </citation>
    <scope>NUCLEOTIDE SEQUENCE</scope>
    <source>
        <strain evidence="2">20211129_DDA</strain>
        <tissue evidence="2">Liver</tissue>
    </source>
</reference>
<evidence type="ECO:0000313" key="2">
    <source>
        <dbReference type="EMBL" id="KAJ1130569.1"/>
    </source>
</evidence>
<organism evidence="2 3">
    <name type="scientific">Pleurodeles waltl</name>
    <name type="common">Iberian ribbed newt</name>
    <dbReference type="NCBI Taxonomy" id="8319"/>
    <lineage>
        <taxon>Eukaryota</taxon>
        <taxon>Metazoa</taxon>
        <taxon>Chordata</taxon>
        <taxon>Craniata</taxon>
        <taxon>Vertebrata</taxon>
        <taxon>Euteleostomi</taxon>
        <taxon>Amphibia</taxon>
        <taxon>Batrachia</taxon>
        <taxon>Caudata</taxon>
        <taxon>Salamandroidea</taxon>
        <taxon>Salamandridae</taxon>
        <taxon>Pleurodelinae</taxon>
        <taxon>Pleurodeles</taxon>
    </lineage>
</organism>
<feature type="compositionally biased region" description="Basic and acidic residues" evidence="1">
    <location>
        <begin position="1"/>
        <end position="25"/>
    </location>
</feature>
<accession>A0AAV7PTK0</accession>
<gene>
    <name evidence="2" type="ORF">NDU88_008920</name>
</gene>
<evidence type="ECO:0000256" key="1">
    <source>
        <dbReference type="SAM" id="MobiDB-lite"/>
    </source>
</evidence>
<feature type="compositionally biased region" description="Basic and acidic residues" evidence="1">
    <location>
        <begin position="36"/>
        <end position="52"/>
    </location>
</feature>
<evidence type="ECO:0000313" key="3">
    <source>
        <dbReference type="Proteomes" id="UP001066276"/>
    </source>
</evidence>
<dbReference type="Proteomes" id="UP001066276">
    <property type="component" value="Chromosome 7"/>
</dbReference>
<name>A0AAV7PTK0_PLEWA</name>
<feature type="compositionally biased region" description="Basic and acidic residues" evidence="1">
    <location>
        <begin position="87"/>
        <end position="97"/>
    </location>
</feature>
<dbReference type="AlphaFoldDB" id="A0AAV7PTK0"/>
<keyword evidence="3" id="KW-1185">Reference proteome</keyword>
<feature type="compositionally biased region" description="Basic and acidic residues" evidence="1">
    <location>
        <begin position="108"/>
        <end position="122"/>
    </location>
</feature>
<protein>
    <submittedName>
        <fullName evidence="2">Uncharacterized protein</fullName>
    </submittedName>
</protein>
<proteinExistence type="predicted"/>
<feature type="compositionally biased region" description="Polar residues" evidence="1">
    <location>
        <begin position="154"/>
        <end position="164"/>
    </location>
</feature>
<sequence length="183" mass="20282">MALESDWRYSRAHESGVSRCTDDRGPGISNMNPDFQVREDRKREDGRLRAAEETDAADFQMAELTVTESETQEEPKKRAGTSTGGTENREPSEETIRSCHFPGGAWLTKDRKREDGRLRAAEESDVADFQTAELTVTESETQEEPKKFAGTTDGPRSTGGTENRQPSEETLRSRHVPGGTASS</sequence>